<keyword evidence="7" id="KW-1185">Reference proteome</keyword>
<dbReference type="Gene3D" id="1.25.10.10">
    <property type="entry name" value="Leucine-rich Repeat Variant"/>
    <property type="match status" value="1"/>
</dbReference>
<dbReference type="PANTHER" id="PTHR22780">
    <property type="entry name" value="ADAPTIN, ALPHA/GAMMA/EPSILON"/>
    <property type="match status" value="1"/>
</dbReference>
<dbReference type="GO" id="GO:0012505">
    <property type="term" value="C:endomembrane system"/>
    <property type="evidence" value="ECO:0007669"/>
    <property type="project" value="UniProtKB-SubCell"/>
</dbReference>
<proteinExistence type="predicted"/>
<evidence type="ECO:0000256" key="1">
    <source>
        <dbReference type="ARBA" id="ARBA00004308"/>
    </source>
</evidence>
<dbReference type="InterPro" id="IPR016024">
    <property type="entry name" value="ARM-type_fold"/>
</dbReference>
<dbReference type="SUPFAM" id="SSF48371">
    <property type="entry name" value="ARM repeat"/>
    <property type="match status" value="1"/>
</dbReference>
<dbReference type="GO" id="GO:0016192">
    <property type="term" value="P:vesicle-mediated transport"/>
    <property type="evidence" value="ECO:0007669"/>
    <property type="project" value="InterPro"/>
</dbReference>
<dbReference type="Pfam" id="PF01602">
    <property type="entry name" value="Adaptin_N"/>
    <property type="match status" value="1"/>
</dbReference>
<evidence type="ECO:0000259" key="5">
    <source>
        <dbReference type="Pfam" id="PF01602"/>
    </source>
</evidence>
<gene>
    <name evidence="6" type="primary">alpha-Adaptin</name>
    <name evidence="6" type="ORF">CDAR_251521</name>
</gene>
<evidence type="ECO:0000313" key="6">
    <source>
        <dbReference type="EMBL" id="GIY18848.1"/>
    </source>
</evidence>
<comment type="caution">
    <text evidence="6">The sequence shown here is derived from an EMBL/GenBank/DDBJ whole genome shotgun (WGS) entry which is preliminary data.</text>
</comment>
<accession>A0AAV4R962</accession>
<organism evidence="6 7">
    <name type="scientific">Caerostris darwini</name>
    <dbReference type="NCBI Taxonomy" id="1538125"/>
    <lineage>
        <taxon>Eukaryota</taxon>
        <taxon>Metazoa</taxon>
        <taxon>Ecdysozoa</taxon>
        <taxon>Arthropoda</taxon>
        <taxon>Chelicerata</taxon>
        <taxon>Arachnida</taxon>
        <taxon>Araneae</taxon>
        <taxon>Araneomorphae</taxon>
        <taxon>Entelegynae</taxon>
        <taxon>Araneoidea</taxon>
        <taxon>Araneidae</taxon>
        <taxon>Caerostris</taxon>
    </lineage>
</organism>
<dbReference type="EMBL" id="BPLQ01005955">
    <property type="protein sequence ID" value="GIY18848.1"/>
    <property type="molecule type" value="Genomic_DNA"/>
</dbReference>
<name>A0AAV4R962_9ARAC</name>
<dbReference type="InterPro" id="IPR011989">
    <property type="entry name" value="ARM-like"/>
</dbReference>
<evidence type="ECO:0000313" key="7">
    <source>
        <dbReference type="Proteomes" id="UP001054837"/>
    </source>
</evidence>
<dbReference type="GO" id="GO:0030117">
    <property type="term" value="C:membrane coat"/>
    <property type="evidence" value="ECO:0007669"/>
    <property type="project" value="InterPro"/>
</dbReference>
<comment type="subcellular location">
    <subcellularLocation>
        <location evidence="1">Endomembrane system</location>
    </subcellularLocation>
</comment>
<evidence type="ECO:0000256" key="4">
    <source>
        <dbReference type="ARBA" id="ARBA00023136"/>
    </source>
</evidence>
<dbReference type="GO" id="GO:0006886">
    <property type="term" value="P:intracellular protein transport"/>
    <property type="evidence" value="ECO:0007669"/>
    <property type="project" value="InterPro"/>
</dbReference>
<dbReference type="Proteomes" id="UP001054837">
    <property type="component" value="Unassembled WGS sequence"/>
</dbReference>
<feature type="domain" description="Clathrin/coatomer adaptor adaptin-like N-terminal" evidence="5">
    <location>
        <begin position="27"/>
        <end position="173"/>
    </location>
</feature>
<evidence type="ECO:0000256" key="3">
    <source>
        <dbReference type="ARBA" id="ARBA00022927"/>
    </source>
</evidence>
<reference evidence="6 7" key="1">
    <citation type="submission" date="2021-06" db="EMBL/GenBank/DDBJ databases">
        <title>Caerostris darwini draft genome.</title>
        <authorList>
            <person name="Kono N."/>
            <person name="Arakawa K."/>
        </authorList>
    </citation>
    <scope>NUCLEOTIDE SEQUENCE [LARGE SCALE GENOMIC DNA]</scope>
</reference>
<protein>
    <submittedName>
        <fullName evidence="6">AP-2 complex subunit alpha</fullName>
    </submittedName>
</protein>
<keyword evidence="2" id="KW-0813">Transport</keyword>
<keyword evidence="4" id="KW-0472">Membrane</keyword>
<keyword evidence="3" id="KW-0653">Protein transport</keyword>
<dbReference type="InterPro" id="IPR002553">
    <property type="entry name" value="Clathrin/coatomer_adapt-like_N"/>
</dbReference>
<sequence length="174" mass="19982">MPKGNIHGLSLFISDIRNCKCKEAEIMRINKELANIRSQFRKDSMLNGYKKKKYICKLIFIFLLGYDFDCGYEESINLLYSSKFSEKYIGYVFISVVMNEKSNLMKLVLKSVENDLNSFNSEHQNLAVKYVANMANVEMAETLSGLILRLLFSRDTTNSVKQSAVLCALRLFKA</sequence>
<dbReference type="InterPro" id="IPR050840">
    <property type="entry name" value="Adaptor_Complx_Large_Subunit"/>
</dbReference>
<evidence type="ECO:0000256" key="2">
    <source>
        <dbReference type="ARBA" id="ARBA00022448"/>
    </source>
</evidence>
<dbReference type="AlphaFoldDB" id="A0AAV4R962"/>